<reference evidence="2" key="1">
    <citation type="submission" date="2019-06" db="EMBL/GenBank/DDBJ databases">
        <title>Methanoculleus strain from Tamsui River, Taipei, Taiwan.</title>
        <authorList>
            <person name="You Y.-T."/>
            <person name="Chen S.-C."/>
            <person name="Lai S.-J."/>
            <person name="Lee Y.-C."/>
            <person name="Lai M.-C."/>
        </authorList>
    </citation>
    <scope>NUCLEOTIDE SEQUENCE</scope>
    <source>
        <strain evidence="2">Afa-1</strain>
    </source>
</reference>
<dbReference type="Proteomes" id="UP001065682">
    <property type="component" value="Unassembled WGS sequence"/>
</dbReference>
<organism evidence="2 3">
    <name type="scientific">Methanoculleus formosensis</name>
    <dbReference type="NCBI Taxonomy" id="2590886"/>
    <lineage>
        <taxon>Archaea</taxon>
        <taxon>Methanobacteriati</taxon>
        <taxon>Methanobacteriota</taxon>
        <taxon>Stenosarchaea group</taxon>
        <taxon>Methanomicrobia</taxon>
        <taxon>Methanomicrobiales</taxon>
        <taxon>Methanomicrobiaceae</taxon>
        <taxon>Methanoculleus</taxon>
    </lineage>
</organism>
<sequence length="114" mass="11733">MNERRFMNNTGRRGLISIALLLFILAGSGIAHAATAPGGDVQADPTSGGASAADLENARQTVLADPADTTTYHGSESASTIFYNPVLLGCALGAVIALAVGYFLVRRSRGKDAP</sequence>
<dbReference type="AlphaFoldDB" id="A0A9E4ZI72"/>
<name>A0A9E4ZI72_9EURY</name>
<keyword evidence="1" id="KW-1133">Transmembrane helix</keyword>
<evidence type="ECO:0000256" key="1">
    <source>
        <dbReference type="SAM" id="Phobius"/>
    </source>
</evidence>
<dbReference type="RefSeq" id="WP_261596162.1">
    <property type="nucleotide sequence ID" value="NZ_VHLL01000001.1"/>
</dbReference>
<keyword evidence="3" id="KW-1185">Reference proteome</keyword>
<accession>A0A9E4ZI72</accession>
<protein>
    <submittedName>
        <fullName evidence="2">Uncharacterized protein</fullName>
    </submittedName>
</protein>
<proteinExistence type="predicted"/>
<keyword evidence="1" id="KW-0472">Membrane</keyword>
<dbReference type="EMBL" id="VHLL01000001">
    <property type="protein sequence ID" value="MCT8336110.1"/>
    <property type="molecule type" value="Genomic_DNA"/>
</dbReference>
<evidence type="ECO:0000313" key="2">
    <source>
        <dbReference type="EMBL" id="MCT8336110.1"/>
    </source>
</evidence>
<feature type="transmembrane region" description="Helical" evidence="1">
    <location>
        <begin position="81"/>
        <end position="105"/>
    </location>
</feature>
<gene>
    <name evidence="2" type="ORF">FKB36_00995</name>
</gene>
<evidence type="ECO:0000313" key="3">
    <source>
        <dbReference type="Proteomes" id="UP001065682"/>
    </source>
</evidence>
<keyword evidence="1" id="KW-0812">Transmembrane</keyword>
<comment type="caution">
    <text evidence="2">The sequence shown here is derived from an EMBL/GenBank/DDBJ whole genome shotgun (WGS) entry which is preliminary data.</text>
</comment>